<comment type="catalytic activity">
    <reaction evidence="3">
        <text>DNA(n) + a 2'-deoxyribonucleoside 5'-triphosphate = DNA(n+1) + diphosphate</text>
        <dbReference type="Rhea" id="RHEA:22508"/>
        <dbReference type="Rhea" id="RHEA-COMP:17339"/>
        <dbReference type="Rhea" id="RHEA-COMP:17340"/>
        <dbReference type="ChEBI" id="CHEBI:33019"/>
        <dbReference type="ChEBI" id="CHEBI:61560"/>
        <dbReference type="ChEBI" id="CHEBI:173112"/>
        <dbReference type="EC" id="2.7.7.7"/>
    </reaction>
</comment>
<dbReference type="SUPFAM" id="SSF53098">
    <property type="entry name" value="Ribonuclease H-like"/>
    <property type="match status" value="1"/>
</dbReference>
<evidence type="ECO:0000259" key="4">
    <source>
        <dbReference type="SMART" id="SM00482"/>
    </source>
</evidence>
<keyword evidence="5" id="KW-0548">Nucleotidyltransferase</keyword>
<dbReference type="InterPro" id="IPR002298">
    <property type="entry name" value="DNA_polymerase_A"/>
</dbReference>
<comment type="caution">
    <text evidence="5">The sequence shown here is derived from an EMBL/GenBank/DDBJ whole genome shotgun (WGS) entry which is preliminary data.</text>
</comment>
<dbReference type="PATRIC" id="fig|411473.3.peg.740"/>
<organism evidence="5 6">
    <name type="scientific">Ruminococcus callidus ATCC 27760</name>
    <dbReference type="NCBI Taxonomy" id="411473"/>
    <lineage>
        <taxon>Bacteria</taxon>
        <taxon>Bacillati</taxon>
        <taxon>Bacillota</taxon>
        <taxon>Clostridia</taxon>
        <taxon>Eubacteriales</taxon>
        <taxon>Oscillospiraceae</taxon>
        <taxon>Ruminococcus</taxon>
    </lineage>
</organism>
<name>U2MBP1_9FIRM</name>
<dbReference type="GO" id="GO:0003887">
    <property type="term" value="F:DNA-directed DNA polymerase activity"/>
    <property type="evidence" value="ECO:0007669"/>
    <property type="project" value="UniProtKB-KW"/>
</dbReference>
<evidence type="ECO:0000313" key="5">
    <source>
        <dbReference type="EMBL" id="ERJ96718.1"/>
    </source>
</evidence>
<gene>
    <name evidence="5" type="ORF">RUMCAL_00904</name>
</gene>
<accession>U2MBP1</accession>
<dbReference type="Gene3D" id="1.10.150.20">
    <property type="entry name" value="5' to 3' exonuclease, C-terminal subdomain"/>
    <property type="match status" value="1"/>
</dbReference>
<dbReference type="GO" id="GO:0006302">
    <property type="term" value="P:double-strand break repair"/>
    <property type="evidence" value="ECO:0007669"/>
    <property type="project" value="TreeGrafter"/>
</dbReference>
<dbReference type="CDD" id="cd08642">
    <property type="entry name" value="DNA_pol_A_pol_I_A"/>
    <property type="match status" value="1"/>
</dbReference>
<dbReference type="Proteomes" id="UP000016662">
    <property type="component" value="Unassembled WGS sequence"/>
</dbReference>
<reference evidence="5 6" key="1">
    <citation type="submission" date="2013-07" db="EMBL/GenBank/DDBJ databases">
        <authorList>
            <person name="Weinstock G."/>
            <person name="Sodergren E."/>
            <person name="Wylie T."/>
            <person name="Fulton L."/>
            <person name="Fulton R."/>
            <person name="Fronick C."/>
            <person name="O'Laughlin M."/>
            <person name="Godfrey J."/>
            <person name="Miner T."/>
            <person name="Herter B."/>
            <person name="Appelbaum E."/>
            <person name="Cordes M."/>
            <person name="Lek S."/>
            <person name="Wollam A."/>
            <person name="Pepin K.H."/>
            <person name="Palsikar V.B."/>
            <person name="Mitreva M."/>
            <person name="Wilson R.K."/>
        </authorList>
    </citation>
    <scope>NUCLEOTIDE SEQUENCE [LARGE SCALE GENOMIC DNA]</scope>
    <source>
        <strain evidence="5 6">ATCC 27760</strain>
    </source>
</reference>
<evidence type="ECO:0000256" key="3">
    <source>
        <dbReference type="ARBA" id="ARBA00049244"/>
    </source>
</evidence>
<dbReference type="InterPro" id="IPR001098">
    <property type="entry name" value="DNA-dir_DNA_pol_A_palm_dom"/>
</dbReference>
<dbReference type="SMART" id="SM00482">
    <property type="entry name" value="POLAc"/>
    <property type="match status" value="1"/>
</dbReference>
<evidence type="ECO:0000256" key="1">
    <source>
        <dbReference type="ARBA" id="ARBA00012417"/>
    </source>
</evidence>
<keyword evidence="2" id="KW-0235">DNA replication</keyword>
<dbReference type="eggNOG" id="COG0749">
    <property type="taxonomic scope" value="Bacteria"/>
</dbReference>
<dbReference type="HOGENOM" id="CLU_012044_0_0_9"/>
<dbReference type="AlphaFoldDB" id="U2MBP1"/>
<proteinExistence type="predicted"/>
<dbReference type="EMBL" id="AWVF01000106">
    <property type="protein sequence ID" value="ERJ96718.1"/>
    <property type="molecule type" value="Genomic_DNA"/>
</dbReference>
<dbReference type="PANTHER" id="PTHR10133">
    <property type="entry name" value="DNA POLYMERASE I"/>
    <property type="match status" value="1"/>
</dbReference>
<dbReference type="STRING" id="411473.RUMCAL_00904"/>
<keyword evidence="5" id="KW-0808">Transferase</keyword>
<evidence type="ECO:0000313" key="6">
    <source>
        <dbReference type="Proteomes" id="UP000016662"/>
    </source>
</evidence>
<dbReference type="GO" id="GO:0003677">
    <property type="term" value="F:DNA binding"/>
    <property type="evidence" value="ECO:0007669"/>
    <property type="project" value="InterPro"/>
</dbReference>
<keyword evidence="5" id="KW-0239">DNA-directed DNA polymerase</keyword>
<keyword evidence="6" id="KW-1185">Reference proteome</keyword>
<sequence>MLGWVIEINMITIDIETKSDKDISKCGIYAYTDTPYFDILLFAYSIDGQPVQVVDTANGEEIPENVLAALADENVVKRAFNCNFERVCLSKYLRENYPQYFQSYSIDEDTVGDFLNPESWHCSMIHARTLGLPSSLAEVGKVLGIEQQKMTDGKALVKFFCVPYDTIDGVPQFHSPTDYPDKWEIFKAYNKRDVEAELEIDRKLSRFPVPDFIWQEFYLDQEINDRGILVDMQLADKAINLDAKAKEELTAEVQKLTGVENPNSVYQLLDWLETQGYKSDSLGKTQVLELIKTAKEPVKSVLQMRLQLSKSSVKKYTAMKNTACSDNRARGMFSFYGASRTGRWAGRNVQLQNLPQNHLPDLSEARELVKYGSFEDIQMLYDDVPDTLSQLIRTAFIPRQGMKFIVADFSAIEARVIAWLAGEEWRMRAFAYGEDIYCASASKMFGVPVVKHGENGHLRQKGKISELACGFGGSVGAMKAMGADSLGLSDTELKQIVTDWREASPHITELWWAVNRAVKKAIKGKTATKTHGLLFSYEAGFLFIRLPSGRRLAYAKPYIGKNKFGGESVTYMGINAQKKWDRLESYGPKFVENCVQGIARDLLMYSMQTLSQHFIVGHIHDEMIIECPKDTKLDEICQQMARTPDWAKGLLLRADGYECSFYKKD</sequence>
<dbReference type="InterPro" id="IPR043502">
    <property type="entry name" value="DNA/RNA_pol_sf"/>
</dbReference>
<dbReference type="EC" id="2.7.7.7" evidence="1"/>
<dbReference type="SUPFAM" id="SSF56672">
    <property type="entry name" value="DNA/RNA polymerases"/>
    <property type="match status" value="1"/>
</dbReference>
<dbReference type="GO" id="GO:0006261">
    <property type="term" value="P:DNA-templated DNA replication"/>
    <property type="evidence" value="ECO:0007669"/>
    <property type="project" value="InterPro"/>
</dbReference>
<dbReference type="PANTHER" id="PTHR10133:SF27">
    <property type="entry name" value="DNA POLYMERASE NU"/>
    <property type="match status" value="1"/>
</dbReference>
<feature type="domain" description="DNA-directed DNA polymerase family A palm" evidence="4">
    <location>
        <begin position="389"/>
        <end position="631"/>
    </location>
</feature>
<dbReference type="Pfam" id="PF00476">
    <property type="entry name" value="DNA_pol_A"/>
    <property type="match status" value="1"/>
</dbReference>
<evidence type="ECO:0000256" key="2">
    <source>
        <dbReference type="ARBA" id="ARBA00022705"/>
    </source>
</evidence>
<protein>
    <recommendedName>
        <fullName evidence="1">DNA-directed DNA polymerase</fullName>
        <ecNumber evidence="1">2.7.7.7</ecNumber>
    </recommendedName>
</protein>
<dbReference type="InterPro" id="IPR012337">
    <property type="entry name" value="RNaseH-like_sf"/>
</dbReference>
<dbReference type="Gene3D" id="3.30.70.370">
    <property type="match status" value="1"/>
</dbReference>